<evidence type="ECO:0000256" key="1">
    <source>
        <dbReference type="SAM" id="MobiDB-lite"/>
    </source>
</evidence>
<dbReference type="Gene3D" id="2.60.40.420">
    <property type="entry name" value="Cupredoxins - blue copper proteins"/>
    <property type="match status" value="1"/>
</dbReference>
<feature type="compositionally biased region" description="Low complexity" evidence="1">
    <location>
        <begin position="152"/>
        <end position="167"/>
    </location>
</feature>
<feature type="region of interest" description="Disordered" evidence="1">
    <location>
        <begin position="24"/>
        <end position="46"/>
    </location>
</feature>
<feature type="region of interest" description="Disordered" evidence="1">
    <location>
        <begin position="147"/>
        <end position="175"/>
    </location>
</feature>
<dbReference type="AlphaFoldDB" id="A0ABD5Q3P2"/>
<dbReference type="InterPro" id="IPR008972">
    <property type="entry name" value="Cupredoxin"/>
</dbReference>
<name>A0ABD5Q3P2_9EURY</name>
<dbReference type="PROSITE" id="PS51318">
    <property type="entry name" value="TAT"/>
    <property type="match status" value="1"/>
</dbReference>
<gene>
    <name evidence="2" type="ORF">ACFO9K_13395</name>
</gene>
<organism evidence="2 3">
    <name type="scientific">Halorussus aquaticus</name>
    <dbReference type="NCBI Taxonomy" id="2953748"/>
    <lineage>
        <taxon>Archaea</taxon>
        <taxon>Methanobacteriati</taxon>
        <taxon>Methanobacteriota</taxon>
        <taxon>Stenosarchaea group</taxon>
        <taxon>Halobacteria</taxon>
        <taxon>Halobacteriales</taxon>
        <taxon>Haladaptataceae</taxon>
        <taxon>Halorussus</taxon>
    </lineage>
</organism>
<accession>A0ABD5Q3P2</accession>
<dbReference type="Proteomes" id="UP001595945">
    <property type="component" value="Unassembled WGS sequence"/>
</dbReference>
<dbReference type="GeneID" id="73044036"/>
<evidence type="ECO:0000313" key="3">
    <source>
        <dbReference type="Proteomes" id="UP001595945"/>
    </source>
</evidence>
<dbReference type="EMBL" id="JBHSHT010000002">
    <property type="protein sequence ID" value="MFC4825253.1"/>
    <property type="molecule type" value="Genomic_DNA"/>
</dbReference>
<dbReference type="RefSeq" id="WP_254269054.1">
    <property type="nucleotide sequence ID" value="NZ_CP100400.1"/>
</dbReference>
<keyword evidence="3" id="KW-1185">Reference proteome</keyword>
<evidence type="ECO:0000313" key="2">
    <source>
        <dbReference type="EMBL" id="MFC4825253.1"/>
    </source>
</evidence>
<proteinExistence type="predicted"/>
<feature type="compositionally biased region" description="Low complexity" evidence="1">
    <location>
        <begin position="34"/>
        <end position="43"/>
    </location>
</feature>
<reference evidence="2 3" key="1">
    <citation type="journal article" date="2019" name="Int. J. Syst. Evol. Microbiol.">
        <title>The Global Catalogue of Microorganisms (GCM) 10K type strain sequencing project: providing services to taxonomists for standard genome sequencing and annotation.</title>
        <authorList>
            <consortium name="The Broad Institute Genomics Platform"/>
            <consortium name="The Broad Institute Genome Sequencing Center for Infectious Disease"/>
            <person name="Wu L."/>
            <person name="Ma J."/>
        </authorList>
    </citation>
    <scope>NUCLEOTIDE SEQUENCE [LARGE SCALE GENOMIC DNA]</scope>
    <source>
        <strain evidence="2 3">XZYJ18</strain>
    </source>
</reference>
<dbReference type="PROSITE" id="PS51257">
    <property type="entry name" value="PROKAR_LIPOPROTEIN"/>
    <property type="match status" value="1"/>
</dbReference>
<dbReference type="InterPro" id="IPR006311">
    <property type="entry name" value="TAT_signal"/>
</dbReference>
<evidence type="ECO:0008006" key="4">
    <source>
        <dbReference type="Google" id="ProtNLM"/>
    </source>
</evidence>
<protein>
    <recommendedName>
        <fullName evidence="4">Copper binding protein, plastocyanin/azurin family</fullName>
    </recommendedName>
</protein>
<sequence>MGLERRAFLRASAIGVAGSIAGCAGASDNRQETETTTGTARETTTAREPDETIVLGGQVEYWYGLAPSGIQGRENPTLTVQPGTVYEVVWVNLDGAEHELRVFDADGQVVAASESAAEVGARRSLVLDATERLARYDCEYHPQSMRGQVARGGTTTAGTTTETTTTEDGGGGGPY</sequence>
<dbReference type="SUPFAM" id="SSF49503">
    <property type="entry name" value="Cupredoxins"/>
    <property type="match status" value="1"/>
</dbReference>
<comment type="caution">
    <text evidence="2">The sequence shown here is derived from an EMBL/GenBank/DDBJ whole genome shotgun (WGS) entry which is preliminary data.</text>
</comment>